<keyword evidence="3" id="KW-1185">Reference proteome</keyword>
<dbReference type="AlphaFoldDB" id="A0AAD3T1T5"/>
<accession>A0AAD3T1T5</accession>
<reference evidence="2" key="1">
    <citation type="submission" date="2023-05" db="EMBL/GenBank/DDBJ databases">
        <title>Nepenthes gracilis genome sequencing.</title>
        <authorList>
            <person name="Fukushima K."/>
        </authorList>
    </citation>
    <scope>NUCLEOTIDE SEQUENCE</scope>
    <source>
        <strain evidence="2">SING2019-196</strain>
    </source>
</reference>
<feature type="region of interest" description="Disordered" evidence="1">
    <location>
        <begin position="53"/>
        <end position="153"/>
    </location>
</feature>
<organism evidence="2 3">
    <name type="scientific">Nepenthes gracilis</name>
    <name type="common">Slender pitcher plant</name>
    <dbReference type="NCBI Taxonomy" id="150966"/>
    <lineage>
        <taxon>Eukaryota</taxon>
        <taxon>Viridiplantae</taxon>
        <taxon>Streptophyta</taxon>
        <taxon>Embryophyta</taxon>
        <taxon>Tracheophyta</taxon>
        <taxon>Spermatophyta</taxon>
        <taxon>Magnoliopsida</taxon>
        <taxon>eudicotyledons</taxon>
        <taxon>Gunneridae</taxon>
        <taxon>Pentapetalae</taxon>
        <taxon>Caryophyllales</taxon>
        <taxon>Nepenthaceae</taxon>
        <taxon>Nepenthes</taxon>
    </lineage>
</organism>
<feature type="compositionally biased region" description="Polar residues" evidence="1">
    <location>
        <begin position="140"/>
        <end position="153"/>
    </location>
</feature>
<evidence type="ECO:0000313" key="2">
    <source>
        <dbReference type="EMBL" id="GMH21235.1"/>
    </source>
</evidence>
<comment type="caution">
    <text evidence="2">The sequence shown here is derived from an EMBL/GenBank/DDBJ whole genome shotgun (WGS) entry which is preliminary data.</text>
</comment>
<evidence type="ECO:0000256" key="1">
    <source>
        <dbReference type="SAM" id="MobiDB-lite"/>
    </source>
</evidence>
<protein>
    <submittedName>
        <fullName evidence="2">Uncharacterized protein</fullName>
    </submittedName>
</protein>
<evidence type="ECO:0000313" key="3">
    <source>
        <dbReference type="Proteomes" id="UP001279734"/>
    </source>
</evidence>
<dbReference type="Proteomes" id="UP001279734">
    <property type="component" value="Unassembled WGS sequence"/>
</dbReference>
<name>A0AAD3T1T5_NEPGR</name>
<feature type="compositionally biased region" description="Polar residues" evidence="1">
    <location>
        <begin position="1"/>
        <end position="14"/>
    </location>
</feature>
<sequence length="153" mass="17006">MHTNVTTNRDGSLSRTERPSQGHLINHSNEVEFASNQQFGNLTGSISTNLKSSNIQASAGTKAASRSSREYTSTSAEYMAKTYFPMSHQPQAQLQQQSDTRHQKPTSSSQFNPRRWPGQAVFAWQKNGPTKSLQREHSKSNNNPSPELALQSD</sequence>
<feature type="compositionally biased region" description="Polar residues" evidence="1">
    <location>
        <begin position="53"/>
        <end position="76"/>
    </location>
</feature>
<proteinExistence type="predicted"/>
<dbReference type="EMBL" id="BSYO01000023">
    <property type="protein sequence ID" value="GMH21235.1"/>
    <property type="molecule type" value="Genomic_DNA"/>
</dbReference>
<feature type="region of interest" description="Disordered" evidence="1">
    <location>
        <begin position="1"/>
        <end position="28"/>
    </location>
</feature>
<gene>
    <name evidence="2" type="ORF">Nepgr_023077</name>
</gene>